<dbReference type="PROSITE" id="PS50213">
    <property type="entry name" value="FAS1"/>
    <property type="match status" value="1"/>
</dbReference>
<dbReference type="InterPro" id="IPR000782">
    <property type="entry name" value="FAS1_domain"/>
</dbReference>
<dbReference type="InterPro" id="IPR036378">
    <property type="entry name" value="FAS1_dom_sf"/>
</dbReference>
<dbReference type="SUPFAM" id="SSF82153">
    <property type="entry name" value="FAS1 domain"/>
    <property type="match status" value="1"/>
</dbReference>
<name>A0ABW5M1B8_9BACT</name>
<proteinExistence type="predicted"/>
<evidence type="ECO:0000313" key="3">
    <source>
        <dbReference type="Proteomes" id="UP001597469"/>
    </source>
</evidence>
<comment type="caution">
    <text evidence="2">The sequence shown here is derived from an EMBL/GenBank/DDBJ whole genome shotgun (WGS) entry which is preliminary data.</text>
</comment>
<dbReference type="Gene3D" id="2.30.180.10">
    <property type="entry name" value="FAS1 domain"/>
    <property type="match status" value="1"/>
</dbReference>
<dbReference type="Proteomes" id="UP001597469">
    <property type="component" value="Unassembled WGS sequence"/>
</dbReference>
<dbReference type="RefSeq" id="WP_381518419.1">
    <property type="nucleotide sequence ID" value="NZ_JBHULN010000001.1"/>
</dbReference>
<feature type="domain" description="FAS1" evidence="1">
    <location>
        <begin position="1"/>
        <end position="121"/>
    </location>
</feature>
<dbReference type="EMBL" id="JBHULN010000001">
    <property type="protein sequence ID" value="MFD2569422.1"/>
    <property type="molecule type" value="Genomic_DNA"/>
</dbReference>
<protein>
    <submittedName>
        <fullName evidence="2">Fasciclin domain-containing protein</fullName>
    </submittedName>
</protein>
<evidence type="ECO:0000259" key="1">
    <source>
        <dbReference type="PROSITE" id="PS50213"/>
    </source>
</evidence>
<organism evidence="2 3">
    <name type="scientific">Spirosoma soli</name>
    <dbReference type="NCBI Taxonomy" id="1770529"/>
    <lineage>
        <taxon>Bacteria</taxon>
        <taxon>Pseudomonadati</taxon>
        <taxon>Bacteroidota</taxon>
        <taxon>Cytophagia</taxon>
        <taxon>Cytophagales</taxon>
        <taxon>Cytophagaceae</taxon>
        <taxon>Spirosoma</taxon>
    </lineage>
</organism>
<accession>A0ABW5M1B8</accession>
<sequence length="121" mass="12872">MLAAAVQRAGLGDQLKQGKLTIFAPSDDAFRAAGYANVAAVNAAPAADLQRLLQYHVIASTVDASAFPTGVNTTYATLLPNTQPRQGSSLSIKQRLSRLIFLLRTGLFTSLTRCSLHLQSV</sequence>
<gene>
    <name evidence="2" type="ORF">ACFSUS_02180</name>
</gene>
<evidence type="ECO:0000313" key="2">
    <source>
        <dbReference type="EMBL" id="MFD2569422.1"/>
    </source>
</evidence>
<keyword evidence="3" id="KW-1185">Reference proteome</keyword>
<reference evidence="3" key="1">
    <citation type="journal article" date="2019" name="Int. J. Syst. Evol. Microbiol.">
        <title>The Global Catalogue of Microorganisms (GCM) 10K type strain sequencing project: providing services to taxonomists for standard genome sequencing and annotation.</title>
        <authorList>
            <consortium name="The Broad Institute Genomics Platform"/>
            <consortium name="The Broad Institute Genome Sequencing Center for Infectious Disease"/>
            <person name="Wu L."/>
            <person name="Ma J."/>
        </authorList>
    </citation>
    <scope>NUCLEOTIDE SEQUENCE [LARGE SCALE GENOMIC DNA]</scope>
    <source>
        <strain evidence="3">KCTC 42805</strain>
    </source>
</reference>
<dbReference type="Pfam" id="PF02469">
    <property type="entry name" value="Fasciclin"/>
    <property type="match status" value="1"/>
</dbReference>